<dbReference type="InterPro" id="IPR035068">
    <property type="entry name" value="TldD/PmbA_N"/>
</dbReference>
<organism evidence="8 9">
    <name type="scientific">Candidatus Wallbacteria bacterium GWC2_49_35</name>
    <dbReference type="NCBI Taxonomy" id="1817813"/>
    <lineage>
        <taxon>Bacteria</taxon>
        <taxon>Candidatus Walliibacteriota</taxon>
    </lineage>
</organism>
<dbReference type="InterPro" id="IPR036059">
    <property type="entry name" value="TldD/PmbA_sf"/>
</dbReference>
<evidence type="ECO:0000256" key="2">
    <source>
        <dbReference type="ARBA" id="ARBA00022670"/>
    </source>
</evidence>
<dbReference type="AlphaFoldDB" id="A0A1F7WQ53"/>
<evidence type="ECO:0000259" key="7">
    <source>
        <dbReference type="Pfam" id="PF19290"/>
    </source>
</evidence>
<dbReference type="GO" id="GO:0008237">
    <property type="term" value="F:metallopeptidase activity"/>
    <property type="evidence" value="ECO:0007669"/>
    <property type="project" value="UniProtKB-KW"/>
</dbReference>
<dbReference type="InterPro" id="IPR051463">
    <property type="entry name" value="Peptidase_U62_metallo"/>
</dbReference>
<evidence type="ECO:0000259" key="6">
    <source>
        <dbReference type="Pfam" id="PF19289"/>
    </source>
</evidence>
<dbReference type="Pfam" id="PF19290">
    <property type="entry name" value="PmbA_TldD_2nd"/>
    <property type="match status" value="1"/>
</dbReference>
<feature type="domain" description="Metalloprotease TldD/E central" evidence="7">
    <location>
        <begin position="143"/>
        <end position="250"/>
    </location>
</feature>
<protein>
    <recommendedName>
        <fullName evidence="10">Peptidase</fullName>
    </recommendedName>
</protein>
<keyword evidence="3" id="KW-0378">Hydrolase</keyword>
<feature type="domain" description="Metalloprotease TldD/E C-terminal" evidence="6">
    <location>
        <begin position="260"/>
        <end position="474"/>
    </location>
</feature>
<keyword evidence="2" id="KW-0645">Protease</keyword>
<evidence type="ECO:0000313" key="8">
    <source>
        <dbReference type="EMBL" id="OGM04667.1"/>
    </source>
</evidence>
<comment type="caution">
    <text evidence="8">The sequence shown here is derived from an EMBL/GenBank/DDBJ whole genome shotgun (WGS) entry which is preliminary data.</text>
</comment>
<dbReference type="Gene3D" id="3.30.2290.10">
    <property type="entry name" value="PmbA/TldD superfamily"/>
    <property type="match status" value="1"/>
</dbReference>
<dbReference type="SUPFAM" id="SSF111283">
    <property type="entry name" value="Putative modulator of DNA gyrase, PmbA/TldD"/>
    <property type="match status" value="1"/>
</dbReference>
<reference evidence="8 9" key="1">
    <citation type="journal article" date="2016" name="Nat. Commun.">
        <title>Thousands of microbial genomes shed light on interconnected biogeochemical processes in an aquifer system.</title>
        <authorList>
            <person name="Anantharaman K."/>
            <person name="Brown C.T."/>
            <person name="Hug L.A."/>
            <person name="Sharon I."/>
            <person name="Castelle C.J."/>
            <person name="Probst A.J."/>
            <person name="Thomas B.C."/>
            <person name="Singh A."/>
            <person name="Wilkins M.J."/>
            <person name="Karaoz U."/>
            <person name="Brodie E.L."/>
            <person name="Williams K.H."/>
            <person name="Hubbard S.S."/>
            <person name="Banfield J.F."/>
        </authorList>
    </citation>
    <scope>NUCLEOTIDE SEQUENCE [LARGE SCALE GENOMIC DNA]</scope>
</reference>
<evidence type="ECO:0000256" key="1">
    <source>
        <dbReference type="ARBA" id="ARBA00005836"/>
    </source>
</evidence>
<dbReference type="EMBL" id="MGFH01000138">
    <property type="protein sequence ID" value="OGM04667.1"/>
    <property type="molecule type" value="Genomic_DNA"/>
</dbReference>
<name>A0A1F7WQ53_9BACT</name>
<evidence type="ECO:0000256" key="4">
    <source>
        <dbReference type="ARBA" id="ARBA00023049"/>
    </source>
</evidence>
<evidence type="ECO:0000313" key="9">
    <source>
        <dbReference type="Proteomes" id="UP000178735"/>
    </source>
</evidence>
<dbReference type="Proteomes" id="UP000178735">
    <property type="component" value="Unassembled WGS sequence"/>
</dbReference>
<dbReference type="InterPro" id="IPR045570">
    <property type="entry name" value="Metalloprtase-TldD/E_cen_dom"/>
</dbReference>
<evidence type="ECO:0008006" key="10">
    <source>
        <dbReference type="Google" id="ProtNLM"/>
    </source>
</evidence>
<evidence type="ECO:0000256" key="3">
    <source>
        <dbReference type="ARBA" id="ARBA00022801"/>
    </source>
</evidence>
<accession>A0A1F7WQ53</accession>
<dbReference type="PANTHER" id="PTHR30624">
    <property type="entry name" value="UNCHARACTERIZED PROTEIN TLDD AND PMBA"/>
    <property type="match status" value="1"/>
</dbReference>
<dbReference type="InterPro" id="IPR002510">
    <property type="entry name" value="Metalloprtase-TldD/E_N"/>
</dbReference>
<proteinExistence type="inferred from homology"/>
<sequence>MAHSKKTATASGGAVKFIETAPDGSVIKTIYDGAASLYKKDKIYLVARIQKKKTVNVTVINGELSDITSSSRRGAGFHAFDEKGASAFISTNTFPDINFDGIAASLKNLIGASAAYDIKRNTDIFSLEPQVNIVNNEYPHPYEKYSLNDIIAKVKAANKKTCEIDRQKLSVTTSCSIAVDDFIIIRSDGTFSAFAIPRAALSSSITAKENGQTASVGARLGSSDLSVLFDQALHGDFMSQSEFYAREAVKLCSAPSIEAGKYRVVIDYALAKGLAHEAFGHAAEADLHKGSILWRNDKFIKGERVAPDEVNITDGPLFNDYAWQPVGANGNLRGQTAIVKNGVVEKSLCDIFSSREAGVANENSERIEGFDCPAIPRMTNIRLEYSKPVKTDRRFYELSPVEVNKMLLENGLLSEECETLLLLGYKGGQVSPVNGDFVFNCSVIYKMNRQAAAPAMYKPAIFAGKTLSALSSIISAIGPVKSDALGTCGKSGQGVPSSGGSNYFLVIDSSDGITIG</sequence>
<dbReference type="GO" id="GO:0005829">
    <property type="term" value="C:cytosol"/>
    <property type="evidence" value="ECO:0007669"/>
    <property type="project" value="TreeGrafter"/>
</dbReference>
<dbReference type="PANTHER" id="PTHR30624:SF4">
    <property type="entry name" value="METALLOPROTEASE TLDD"/>
    <property type="match status" value="1"/>
</dbReference>
<keyword evidence="4" id="KW-0482">Metalloprotease</keyword>
<evidence type="ECO:0000259" key="5">
    <source>
        <dbReference type="Pfam" id="PF01523"/>
    </source>
</evidence>
<dbReference type="Pfam" id="PF19289">
    <property type="entry name" value="PmbA_TldD_3rd"/>
    <property type="match status" value="1"/>
</dbReference>
<dbReference type="GO" id="GO:0006508">
    <property type="term" value="P:proteolysis"/>
    <property type="evidence" value="ECO:0007669"/>
    <property type="project" value="UniProtKB-KW"/>
</dbReference>
<comment type="similarity">
    <text evidence="1">Belongs to the peptidase U62 family.</text>
</comment>
<gene>
    <name evidence="8" type="ORF">A2008_05470</name>
</gene>
<dbReference type="Pfam" id="PF01523">
    <property type="entry name" value="PmbA_TldD_1st"/>
    <property type="match status" value="1"/>
</dbReference>
<dbReference type="InterPro" id="IPR045569">
    <property type="entry name" value="Metalloprtase-TldD/E_C"/>
</dbReference>
<feature type="domain" description="Metalloprotease TldD/E N-terminal" evidence="5">
    <location>
        <begin position="47"/>
        <end position="109"/>
    </location>
</feature>
<dbReference type="STRING" id="1817813.A2008_05470"/>